<dbReference type="CDD" id="cd00586">
    <property type="entry name" value="4HBT"/>
    <property type="match status" value="1"/>
</dbReference>
<dbReference type="SUPFAM" id="SSF54637">
    <property type="entry name" value="Thioesterase/thiol ester dehydrase-isomerase"/>
    <property type="match status" value="1"/>
</dbReference>
<dbReference type="Gene3D" id="3.10.129.10">
    <property type="entry name" value="Hotdog Thioesterase"/>
    <property type="match status" value="1"/>
</dbReference>
<accession>H3KCB3</accession>
<comment type="caution">
    <text evidence="1">The sequence shown here is derived from an EMBL/GenBank/DDBJ whole genome shotgun (WGS) entry which is preliminary data.</text>
</comment>
<gene>
    <name evidence="1" type="ORF">HMPREF9440_00363</name>
</gene>
<dbReference type="EMBL" id="AFBQ01000043">
    <property type="protein sequence ID" value="EHY32223.1"/>
    <property type="molecule type" value="Genomic_DNA"/>
</dbReference>
<sequence>MSTQIFERPVHIRFSHCDPAGIVFHPQYYYILNALMEDFYLEVLGTGFIETWKTYGVGFPIAGIRSDFAAPSRAGDKCVGRLWIERLGESSVRFAMTVHMGEELRLQCVETAVCVRPSESAKGGLEKATIPDVIREKFAPYVRDEDLPVLELRA</sequence>
<organism evidence="1 2">
    <name type="scientific">Sutterella parvirubra YIT 11816</name>
    <dbReference type="NCBI Taxonomy" id="762967"/>
    <lineage>
        <taxon>Bacteria</taxon>
        <taxon>Pseudomonadati</taxon>
        <taxon>Pseudomonadota</taxon>
        <taxon>Betaproteobacteria</taxon>
        <taxon>Burkholderiales</taxon>
        <taxon>Sutterellaceae</taxon>
        <taxon>Sutterella</taxon>
    </lineage>
</organism>
<evidence type="ECO:0000313" key="1">
    <source>
        <dbReference type="EMBL" id="EHY32223.1"/>
    </source>
</evidence>
<dbReference type="HOGENOM" id="CLU_101141_5_2_4"/>
<proteinExistence type="predicted"/>
<dbReference type="Proteomes" id="UP000004956">
    <property type="component" value="Unassembled WGS sequence"/>
</dbReference>
<reference evidence="1 2" key="1">
    <citation type="submission" date="2011-11" db="EMBL/GenBank/DDBJ databases">
        <authorList>
            <person name="Weinstock G."/>
            <person name="Sodergren E."/>
            <person name="Clifton S."/>
            <person name="Fulton L."/>
            <person name="Fulton B."/>
            <person name="Courtney L."/>
            <person name="Fronick C."/>
            <person name="Harrison M."/>
            <person name="Strong C."/>
            <person name="Farmer C."/>
            <person name="Delahaunty K."/>
            <person name="Markovic C."/>
            <person name="Hall O."/>
            <person name="Minx P."/>
            <person name="Tomlinson C."/>
            <person name="Mitreva M."/>
            <person name="Hou S."/>
            <person name="Chen J."/>
            <person name="Wollam A."/>
            <person name="Pepin K.H."/>
            <person name="Johnson M."/>
            <person name="Bhonagiri V."/>
            <person name="Zhang X."/>
            <person name="Suruliraj S."/>
            <person name="Warren W."/>
            <person name="Chinwalla A."/>
            <person name="Mardis E.R."/>
            <person name="Wilson R.K."/>
        </authorList>
    </citation>
    <scope>NUCLEOTIDE SEQUENCE [LARGE SCALE GENOMIC DNA]</scope>
    <source>
        <strain evidence="1 2">YIT 11816</strain>
    </source>
</reference>
<dbReference type="InterPro" id="IPR029069">
    <property type="entry name" value="HotDog_dom_sf"/>
</dbReference>
<protein>
    <submittedName>
        <fullName evidence="1">Thioesterase family protein</fullName>
    </submittedName>
</protein>
<dbReference type="STRING" id="762967.HMPREF9440_00363"/>
<keyword evidence="2" id="KW-1185">Reference proteome</keyword>
<name>H3KCB3_9BURK</name>
<dbReference type="AlphaFoldDB" id="H3KCB3"/>
<dbReference type="PATRIC" id="fig|762967.3.peg.305"/>
<dbReference type="RefSeq" id="WP_008540836.1">
    <property type="nucleotide sequence ID" value="NZ_JH604873.1"/>
</dbReference>
<dbReference type="OrthoDB" id="21822at2"/>
<evidence type="ECO:0000313" key="2">
    <source>
        <dbReference type="Proteomes" id="UP000004956"/>
    </source>
</evidence>
<dbReference type="Pfam" id="PF13279">
    <property type="entry name" value="4HBT_2"/>
    <property type="match status" value="1"/>
</dbReference>